<dbReference type="AlphaFoldDB" id="A0A1H3VNK0"/>
<proteinExistence type="predicted"/>
<dbReference type="InterPro" id="IPR024079">
    <property type="entry name" value="MetalloPept_cat_dom_sf"/>
</dbReference>
<dbReference type="EMBL" id="FNQF01000001">
    <property type="protein sequence ID" value="SDZ75698.1"/>
    <property type="molecule type" value="Genomic_DNA"/>
</dbReference>
<protein>
    <recommendedName>
        <fullName evidence="3">Pregnancy-associated plasma protein-A</fullName>
    </recommendedName>
</protein>
<organism evidence="1 2">
    <name type="scientific">Psychroflexus halocasei</name>
    <dbReference type="NCBI Taxonomy" id="908615"/>
    <lineage>
        <taxon>Bacteria</taxon>
        <taxon>Pseudomonadati</taxon>
        <taxon>Bacteroidota</taxon>
        <taxon>Flavobacteriia</taxon>
        <taxon>Flavobacteriales</taxon>
        <taxon>Flavobacteriaceae</taxon>
        <taxon>Psychroflexus</taxon>
    </lineage>
</organism>
<dbReference type="STRING" id="908615.SAMN05421540_101176"/>
<sequence>MDFKQLTKISFLVILLLNFMPMKSHCIVINSDEDQQRKCTPSKSYSFSIDPEVLAEYPEIVIRINFWGINKDNGESEDPLTEEKVMEALGLLNSAYADMNICFELNEFEHINNSTAYWGSTKNFSKFLRDFKDEYVKDDALNIFVPYRFTNFDDGLRGVNFGYNKLAVNMLNYNTGILPHEVGHSFRLIHTHQRFKSERCEKVTRDPDNLEFNAKCAGDYVVDTNAVPSMYGSEGNNITDDCKYTGNAKDCDGTPYNITEDDVRNFMAYTKQSCRSRFTVGQGIRVRETIELQDFYQKMIVDSKK</sequence>
<evidence type="ECO:0008006" key="3">
    <source>
        <dbReference type="Google" id="ProtNLM"/>
    </source>
</evidence>
<accession>A0A1H3VNK0</accession>
<dbReference type="GO" id="GO:0008237">
    <property type="term" value="F:metallopeptidase activity"/>
    <property type="evidence" value="ECO:0007669"/>
    <property type="project" value="InterPro"/>
</dbReference>
<evidence type="ECO:0000313" key="2">
    <source>
        <dbReference type="Proteomes" id="UP000198820"/>
    </source>
</evidence>
<reference evidence="1 2" key="1">
    <citation type="submission" date="2016-10" db="EMBL/GenBank/DDBJ databases">
        <authorList>
            <person name="de Groot N.N."/>
        </authorList>
    </citation>
    <scope>NUCLEOTIDE SEQUENCE [LARGE SCALE GENOMIC DNA]</scope>
    <source>
        <strain evidence="1 2">DSM 23581</strain>
    </source>
</reference>
<name>A0A1H3VNK0_9FLAO</name>
<dbReference type="RefSeq" id="WP_143521307.1">
    <property type="nucleotide sequence ID" value="NZ_FNQF01000001.1"/>
</dbReference>
<dbReference type="SUPFAM" id="SSF55486">
    <property type="entry name" value="Metalloproteases ('zincins'), catalytic domain"/>
    <property type="match status" value="1"/>
</dbReference>
<dbReference type="Proteomes" id="UP000198820">
    <property type="component" value="Unassembled WGS sequence"/>
</dbReference>
<evidence type="ECO:0000313" key="1">
    <source>
        <dbReference type="EMBL" id="SDZ75698.1"/>
    </source>
</evidence>
<gene>
    <name evidence="1" type="ORF">SAMN05421540_101176</name>
</gene>
<keyword evidence="2" id="KW-1185">Reference proteome</keyword>
<dbReference type="Gene3D" id="3.40.390.10">
    <property type="entry name" value="Collagenase (Catalytic Domain)"/>
    <property type="match status" value="1"/>
</dbReference>